<dbReference type="InterPro" id="IPR017455">
    <property type="entry name" value="Znf_FYVE-rel"/>
</dbReference>
<dbReference type="SMART" id="SM00145">
    <property type="entry name" value="PI3Ka"/>
    <property type="match status" value="1"/>
</dbReference>
<dbReference type="SMART" id="SM00146">
    <property type="entry name" value="PI3Kc"/>
    <property type="match status" value="1"/>
</dbReference>
<dbReference type="Proteomes" id="UP000695562">
    <property type="component" value="Unassembled WGS sequence"/>
</dbReference>
<dbReference type="SMART" id="SM00064">
    <property type="entry name" value="FYVE"/>
    <property type="match status" value="1"/>
</dbReference>
<evidence type="ECO:0000256" key="1">
    <source>
        <dbReference type="ARBA" id="ARBA00022679"/>
    </source>
</evidence>
<evidence type="ECO:0000256" key="4">
    <source>
        <dbReference type="ARBA" id="ARBA00022777"/>
    </source>
</evidence>
<dbReference type="PANTHER" id="PTHR10048">
    <property type="entry name" value="PHOSPHATIDYLINOSITOL KINASE"/>
    <property type="match status" value="1"/>
</dbReference>
<dbReference type="PROSITE" id="PS00916">
    <property type="entry name" value="PI3_4_KINASE_2"/>
    <property type="match status" value="1"/>
</dbReference>
<comment type="caution">
    <text evidence="11">The sequence shown here is derived from an EMBL/GenBank/DDBJ whole genome shotgun (WGS) entry which is preliminary data.</text>
</comment>
<sequence length="1029" mass="119803">MSTTPTLPTTTPIVSEIPSSIFIVSNGVTKKFPPNYVKFSKMVQLKVLEAPKGHPRLNIYLPLNQVELEFVLLFLESLHKIIRNAITNSTTNNIHNSSNNNSSNNINSNNNNKSKNNNTNVAHYSNEKYRWLNSYKLDKVTKGELYKSISLRGQGLLIPRLIMAADSFDIIDNYLVRAIRNNLESYLSNCQSQIDASSHFGFISQEFQFTDLELEKIEREKHFGMYPLRDIATEQSFLYNSYADRKSFEKAMAKLKVNNNNTNSSKSVNKNKNQKKQKKPKENKQKEDQDEEELKEEEEEEQEENEHVEEEEEEEEEEAEEKDDDFESTIYDIVDEVLPRRPEVPMHDSKRCQNSSCHVDFTTLNRKHHCRNCGKIYCSKCSSLYVENSELPKLMYYNHYDWFGKERRVCKSCFETIRLPTDCHDTIKALKLLALRFDMLRRFSCVCPLWRKSSILYLSEVRFIQYKFPTHSFSDFERKVLWRNRESFTGHSLWLLKLLISIDYNEISLEKCKKVLSCIEPDSKKNCACYLLMCSGGCRPTISPLNVIPLLDKNVKSLEIRAYAVDILKQLDSILFVLPQLVFLLRYEPLDHQLLLEFLISKALSSKELAYSFLWELKNNQKSIGYANRYEQIRFKLISALSCNDSEIIESFSNGFELVHILQQHPVSNTPNMEHLVKLKSLEKSKLIFPVNPVYRILRFDIDTAEIIDSATKPIKLKCLCEHSEQENHKVFTLMLKKDDLRNDQVIMNIVGIMDEMVSQKMGEGFPKAVTYRVQPTGEDFGFIEIVENSKTLATIYKDHPCGVMSSFSDPTGRDRHTFINKVDLFNTTLATWIVFTHLLGVGDRHHGNVMITEDGKLFHIDYGFILGKEPKPTPNFIRNDKNFEHLFFNSEANKKHFRDLCVELFLHLRRESNLFLYHLLFLTRFEPNLNNRFNEKYIEEEVASRFVPGLSDAEAAEHFLYIIEQNTFRPIIDFFNKNRNMLQNLTDKISSSCGYLQDYLTKLPSLWGPAQTPSDLQDPSYHNHGDDF</sequence>
<dbReference type="GO" id="GO:0000407">
    <property type="term" value="C:phagophore assembly site"/>
    <property type="evidence" value="ECO:0007669"/>
    <property type="project" value="TreeGrafter"/>
</dbReference>
<dbReference type="InterPro" id="IPR042236">
    <property type="entry name" value="PI3K_accessory_sf"/>
</dbReference>
<keyword evidence="2" id="KW-0479">Metal-binding</keyword>
<feature type="domain" description="PI3K/PI4K catalytic" evidence="9">
    <location>
        <begin position="701"/>
        <end position="972"/>
    </location>
</feature>
<dbReference type="GO" id="GO:0016303">
    <property type="term" value="F:1-phosphatidylinositol-3-kinase activity"/>
    <property type="evidence" value="ECO:0007669"/>
    <property type="project" value="TreeGrafter"/>
</dbReference>
<dbReference type="InterPro" id="IPR013083">
    <property type="entry name" value="Znf_RING/FYVE/PHD"/>
</dbReference>
<organism evidence="11 12">
    <name type="scientific">Polysphondylium violaceum</name>
    <dbReference type="NCBI Taxonomy" id="133409"/>
    <lineage>
        <taxon>Eukaryota</taxon>
        <taxon>Amoebozoa</taxon>
        <taxon>Evosea</taxon>
        <taxon>Eumycetozoa</taxon>
        <taxon>Dictyostelia</taxon>
        <taxon>Dictyosteliales</taxon>
        <taxon>Dictyosteliaceae</taxon>
        <taxon>Polysphondylium</taxon>
    </lineage>
</organism>
<feature type="region of interest" description="Disordered" evidence="7">
    <location>
        <begin position="90"/>
        <end position="120"/>
    </location>
</feature>
<dbReference type="Pfam" id="PF00613">
    <property type="entry name" value="PI3Ka"/>
    <property type="match status" value="1"/>
</dbReference>
<dbReference type="GO" id="GO:0005768">
    <property type="term" value="C:endosome"/>
    <property type="evidence" value="ECO:0007669"/>
    <property type="project" value="TreeGrafter"/>
</dbReference>
<dbReference type="Gene3D" id="1.10.1070.11">
    <property type="entry name" value="Phosphatidylinositol 3-/4-kinase, catalytic domain"/>
    <property type="match status" value="1"/>
</dbReference>
<keyword evidence="3 6" id="KW-0863">Zinc-finger</keyword>
<evidence type="ECO:0008006" key="13">
    <source>
        <dbReference type="Google" id="ProtNLM"/>
    </source>
</evidence>
<dbReference type="Pfam" id="PF01363">
    <property type="entry name" value="FYVE"/>
    <property type="match status" value="1"/>
</dbReference>
<evidence type="ECO:0000259" key="8">
    <source>
        <dbReference type="PROSITE" id="PS50178"/>
    </source>
</evidence>
<gene>
    <name evidence="11" type="ORF">CYY_003755</name>
</gene>
<dbReference type="SUPFAM" id="SSF57903">
    <property type="entry name" value="FYVE/PHD zinc finger"/>
    <property type="match status" value="1"/>
</dbReference>
<evidence type="ECO:0000313" key="11">
    <source>
        <dbReference type="EMBL" id="KAF2074922.1"/>
    </source>
</evidence>
<dbReference type="GO" id="GO:0048015">
    <property type="term" value="P:phosphatidylinositol-mediated signaling"/>
    <property type="evidence" value="ECO:0007669"/>
    <property type="project" value="TreeGrafter"/>
</dbReference>
<dbReference type="PROSITE" id="PS50178">
    <property type="entry name" value="ZF_FYVE"/>
    <property type="match status" value="1"/>
</dbReference>
<proteinExistence type="predicted"/>
<dbReference type="PANTHER" id="PTHR10048:SF66">
    <property type="entry name" value="PHOSPHATIDYLINOSITOL 3-KINASE"/>
    <property type="match status" value="1"/>
</dbReference>
<reference evidence="11" key="1">
    <citation type="submission" date="2020-01" db="EMBL/GenBank/DDBJ databases">
        <title>Development of genomics and gene disruption for Polysphondylium violaceum indicates a role for the polyketide synthase stlB in stalk morphogenesis.</title>
        <authorList>
            <person name="Narita B."/>
            <person name="Kawabe Y."/>
            <person name="Kin K."/>
            <person name="Saito T."/>
            <person name="Gibbs R."/>
            <person name="Kuspa A."/>
            <person name="Muzny D."/>
            <person name="Queller D."/>
            <person name="Richards S."/>
            <person name="Strassman J."/>
            <person name="Sucgang R."/>
            <person name="Worley K."/>
            <person name="Schaap P."/>
        </authorList>
    </citation>
    <scope>NUCLEOTIDE SEQUENCE</scope>
    <source>
        <strain evidence="11">QSvi11</strain>
    </source>
</reference>
<accession>A0A8J4PYK8</accession>
<keyword evidence="12" id="KW-1185">Reference proteome</keyword>
<dbReference type="PROSITE" id="PS51545">
    <property type="entry name" value="PIK_HELICAL"/>
    <property type="match status" value="1"/>
</dbReference>
<evidence type="ECO:0000256" key="5">
    <source>
        <dbReference type="ARBA" id="ARBA00022833"/>
    </source>
</evidence>
<dbReference type="InterPro" id="IPR000306">
    <property type="entry name" value="Znf_FYVE"/>
</dbReference>
<evidence type="ECO:0000259" key="10">
    <source>
        <dbReference type="PROSITE" id="PS51545"/>
    </source>
</evidence>
<keyword evidence="4" id="KW-0418">Kinase</keyword>
<dbReference type="InterPro" id="IPR000403">
    <property type="entry name" value="PI3/4_kinase_cat_dom"/>
</dbReference>
<keyword evidence="1" id="KW-0808">Transferase</keyword>
<evidence type="ECO:0000256" key="3">
    <source>
        <dbReference type="ARBA" id="ARBA00022771"/>
    </source>
</evidence>
<dbReference type="InterPro" id="IPR016024">
    <property type="entry name" value="ARM-type_fold"/>
</dbReference>
<dbReference type="Gene3D" id="1.25.40.70">
    <property type="entry name" value="Phosphatidylinositol 3-kinase, accessory domain (PIK)"/>
    <property type="match status" value="1"/>
</dbReference>
<dbReference type="InterPro" id="IPR011011">
    <property type="entry name" value="Znf_FYVE_PHD"/>
</dbReference>
<evidence type="ECO:0000256" key="7">
    <source>
        <dbReference type="SAM" id="MobiDB-lite"/>
    </source>
</evidence>
<dbReference type="PROSITE" id="PS50290">
    <property type="entry name" value="PI3_4_KINASE_3"/>
    <property type="match status" value="1"/>
</dbReference>
<dbReference type="InterPro" id="IPR011009">
    <property type="entry name" value="Kinase-like_dom_sf"/>
</dbReference>
<dbReference type="Gene3D" id="3.30.1010.10">
    <property type="entry name" value="Phosphatidylinositol 3-kinase Catalytic Subunit, Chain A, domain 4"/>
    <property type="match status" value="1"/>
</dbReference>
<evidence type="ECO:0000256" key="2">
    <source>
        <dbReference type="ARBA" id="ARBA00022723"/>
    </source>
</evidence>
<name>A0A8J4PYK8_9MYCE</name>
<dbReference type="GO" id="GO:0005777">
    <property type="term" value="C:peroxisome"/>
    <property type="evidence" value="ECO:0007669"/>
    <property type="project" value="TreeGrafter"/>
</dbReference>
<protein>
    <recommendedName>
        <fullName evidence="13">Phosphatidylinositol 3-kinase</fullName>
    </recommendedName>
</protein>
<dbReference type="Pfam" id="PF00454">
    <property type="entry name" value="PI3_PI4_kinase"/>
    <property type="match status" value="2"/>
</dbReference>
<feature type="region of interest" description="Disordered" evidence="7">
    <location>
        <begin position="257"/>
        <end position="328"/>
    </location>
</feature>
<dbReference type="GO" id="GO:0034272">
    <property type="term" value="C:phosphatidylinositol 3-kinase complex, class III, type II"/>
    <property type="evidence" value="ECO:0007669"/>
    <property type="project" value="TreeGrafter"/>
</dbReference>
<dbReference type="InterPro" id="IPR018936">
    <property type="entry name" value="PI3/4_kinase_CS"/>
</dbReference>
<feature type="domain" description="PIK helical" evidence="10">
    <location>
        <begin position="447"/>
        <end position="640"/>
    </location>
</feature>
<dbReference type="GO" id="GO:0034271">
    <property type="term" value="C:phosphatidylinositol 3-kinase complex, class III, type I"/>
    <property type="evidence" value="ECO:0007669"/>
    <property type="project" value="TreeGrafter"/>
</dbReference>
<dbReference type="SUPFAM" id="SSF48371">
    <property type="entry name" value="ARM repeat"/>
    <property type="match status" value="1"/>
</dbReference>
<dbReference type="OrthoDB" id="67688at2759"/>
<evidence type="ECO:0000259" key="9">
    <source>
        <dbReference type="PROSITE" id="PS50290"/>
    </source>
</evidence>
<dbReference type="InterPro" id="IPR015433">
    <property type="entry name" value="PI3/4_kinase"/>
</dbReference>
<dbReference type="AlphaFoldDB" id="A0A8J4PYK8"/>
<dbReference type="SUPFAM" id="SSF56112">
    <property type="entry name" value="Protein kinase-like (PK-like)"/>
    <property type="match status" value="1"/>
</dbReference>
<dbReference type="GO" id="GO:0006897">
    <property type="term" value="P:endocytosis"/>
    <property type="evidence" value="ECO:0007669"/>
    <property type="project" value="TreeGrafter"/>
</dbReference>
<evidence type="ECO:0000313" key="12">
    <source>
        <dbReference type="Proteomes" id="UP000695562"/>
    </source>
</evidence>
<evidence type="ECO:0000256" key="6">
    <source>
        <dbReference type="PROSITE-ProRule" id="PRU00091"/>
    </source>
</evidence>
<dbReference type="Gene3D" id="3.30.40.10">
    <property type="entry name" value="Zinc/RING finger domain, C3HC4 (zinc finger)"/>
    <property type="match status" value="1"/>
</dbReference>
<dbReference type="GO" id="GO:0008270">
    <property type="term" value="F:zinc ion binding"/>
    <property type="evidence" value="ECO:0007669"/>
    <property type="project" value="UniProtKB-KW"/>
</dbReference>
<feature type="compositionally biased region" description="Low complexity" evidence="7">
    <location>
        <begin position="257"/>
        <end position="271"/>
    </location>
</feature>
<feature type="domain" description="FYVE-type" evidence="8">
    <location>
        <begin position="357"/>
        <end position="418"/>
    </location>
</feature>
<dbReference type="InterPro" id="IPR001263">
    <property type="entry name" value="PI3K_accessory_dom"/>
</dbReference>
<feature type="compositionally biased region" description="Acidic residues" evidence="7">
    <location>
        <begin position="288"/>
        <end position="327"/>
    </location>
</feature>
<dbReference type="EMBL" id="AJWJ01000122">
    <property type="protein sequence ID" value="KAF2074922.1"/>
    <property type="molecule type" value="Genomic_DNA"/>
</dbReference>
<dbReference type="GO" id="GO:0000045">
    <property type="term" value="P:autophagosome assembly"/>
    <property type="evidence" value="ECO:0007669"/>
    <property type="project" value="TreeGrafter"/>
</dbReference>
<keyword evidence="5" id="KW-0862">Zinc</keyword>
<dbReference type="InterPro" id="IPR036940">
    <property type="entry name" value="PI3/4_kinase_cat_sf"/>
</dbReference>